<dbReference type="RefSeq" id="WP_065013996.1">
    <property type="nucleotide sequence ID" value="NZ_LZKJ01000080.1"/>
</dbReference>
<reference evidence="2" key="1">
    <citation type="submission" date="2016-06" db="EMBL/GenBank/DDBJ databases">
        <authorList>
            <person name="Sutton G."/>
            <person name="Brinkac L."/>
            <person name="Sanka R."/>
            <person name="Adams M."/>
            <person name="Lau E."/>
            <person name="Sam S."/>
            <person name="Sreng N."/>
            <person name="Him V."/>
            <person name="Kerleguer A."/>
            <person name="Cheng S."/>
        </authorList>
    </citation>
    <scope>NUCLEOTIDE SEQUENCE [LARGE SCALE GENOMIC DNA]</scope>
    <source>
        <strain evidence="2">E861</strain>
    </source>
</reference>
<dbReference type="InterPro" id="IPR035903">
    <property type="entry name" value="HesB-like_dom_sf"/>
</dbReference>
<protein>
    <recommendedName>
        <fullName evidence="3">Fe-S cluster assembly protein HesB</fullName>
    </recommendedName>
</protein>
<accession>A0A1A2ZEY2</accession>
<dbReference type="AlphaFoldDB" id="A0A1A2ZEY2"/>
<dbReference type="SUPFAM" id="SSF89360">
    <property type="entry name" value="HesB-like domain"/>
    <property type="match status" value="1"/>
</dbReference>
<name>A0A1A2ZEY2_9MYCO</name>
<dbReference type="OrthoDB" id="4554527at2"/>
<evidence type="ECO:0000313" key="1">
    <source>
        <dbReference type="EMBL" id="OBI48057.1"/>
    </source>
</evidence>
<comment type="caution">
    <text evidence="1">The sequence shown here is derived from an EMBL/GenBank/DDBJ whole genome shotgun (WGS) entry which is preliminary data.</text>
</comment>
<dbReference type="EMBL" id="LZKJ01000080">
    <property type="protein sequence ID" value="OBI48057.1"/>
    <property type="molecule type" value="Genomic_DNA"/>
</dbReference>
<gene>
    <name evidence="1" type="ORF">A5707_18255</name>
</gene>
<organism evidence="1 2">
    <name type="scientific">Mycobacterium kyorinense</name>
    <dbReference type="NCBI Taxonomy" id="487514"/>
    <lineage>
        <taxon>Bacteria</taxon>
        <taxon>Bacillati</taxon>
        <taxon>Actinomycetota</taxon>
        <taxon>Actinomycetes</taxon>
        <taxon>Mycobacteriales</taxon>
        <taxon>Mycobacteriaceae</taxon>
        <taxon>Mycobacterium</taxon>
    </lineage>
</organism>
<dbReference type="Gene3D" id="2.60.300.12">
    <property type="entry name" value="HesB-like domain"/>
    <property type="match status" value="1"/>
</dbReference>
<evidence type="ECO:0000313" key="2">
    <source>
        <dbReference type="Proteomes" id="UP000093592"/>
    </source>
</evidence>
<sequence length="93" mass="9585">MLVLTPAAAEVVKAVTAAPNAPEDAGLRIASSADEQNALQLSATEGPGDGDQVVEGDGARVFLEPKVAEFLDDKVLDAQVDDQGAHFVLLDQA</sequence>
<proteinExistence type="predicted"/>
<dbReference type="Proteomes" id="UP000093592">
    <property type="component" value="Unassembled WGS sequence"/>
</dbReference>
<evidence type="ECO:0008006" key="3">
    <source>
        <dbReference type="Google" id="ProtNLM"/>
    </source>
</evidence>